<gene>
    <name evidence="7" type="ORF">M9Y10_014784</name>
</gene>
<keyword evidence="4" id="KW-0418">Kinase</keyword>
<feature type="region of interest" description="Disordered" evidence="5">
    <location>
        <begin position="197"/>
        <end position="227"/>
    </location>
</feature>
<dbReference type="EMBL" id="JAPFFF010000002">
    <property type="protein sequence ID" value="KAK8896859.1"/>
    <property type="molecule type" value="Genomic_DNA"/>
</dbReference>
<evidence type="ECO:0000259" key="6">
    <source>
        <dbReference type="PROSITE" id="PS50011"/>
    </source>
</evidence>
<dbReference type="Proteomes" id="UP001470230">
    <property type="component" value="Unassembled WGS sequence"/>
</dbReference>
<keyword evidence="8" id="KW-1185">Reference proteome</keyword>
<dbReference type="SMART" id="SM00220">
    <property type="entry name" value="S_TKc"/>
    <property type="match status" value="1"/>
</dbReference>
<evidence type="ECO:0000256" key="1">
    <source>
        <dbReference type="ARBA" id="ARBA00022741"/>
    </source>
</evidence>
<dbReference type="InterPro" id="IPR045269">
    <property type="entry name" value="Atg1-like"/>
</dbReference>
<evidence type="ECO:0000313" key="8">
    <source>
        <dbReference type="Proteomes" id="UP001470230"/>
    </source>
</evidence>
<name>A0ABR2L0G0_9EUKA</name>
<dbReference type="Gene3D" id="1.10.510.10">
    <property type="entry name" value="Transferase(Phosphotransferase) domain 1"/>
    <property type="match status" value="1"/>
</dbReference>
<feature type="compositionally biased region" description="Acidic residues" evidence="5">
    <location>
        <begin position="205"/>
        <end position="222"/>
    </location>
</feature>
<dbReference type="PROSITE" id="PS50011">
    <property type="entry name" value="PROTEIN_KINASE_DOM"/>
    <property type="match status" value="1"/>
</dbReference>
<dbReference type="SUPFAM" id="SSF56112">
    <property type="entry name" value="Protein kinase-like (PK-like)"/>
    <property type="match status" value="1"/>
</dbReference>
<dbReference type="InterPro" id="IPR000719">
    <property type="entry name" value="Prot_kinase_dom"/>
</dbReference>
<evidence type="ECO:0000256" key="5">
    <source>
        <dbReference type="SAM" id="MobiDB-lite"/>
    </source>
</evidence>
<proteinExistence type="inferred from homology"/>
<evidence type="ECO:0000256" key="4">
    <source>
        <dbReference type="RuleBase" id="RU000304"/>
    </source>
</evidence>
<dbReference type="Pfam" id="PF00069">
    <property type="entry name" value="Pkinase"/>
    <property type="match status" value="2"/>
</dbReference>
<dbReference type="PROSITE" id="PS00108">
    <property type="entry name" value="PROTEIN_KINASE_ST"/>
    <property type="match status" value="1"/>
</dbReference>
<reference evidence="7 8" key="1">
    <citation type="submission" date="2024-04" db="EMBL/GenBank/DDBJ databases">
        <title>Tritrichomonas musculus Genome.</title>
        <authorList>
            <person name="Alves-Ferreira E."/>
            <person name="Grigg M."/>
            <person name="Lorenzi H."/>
            <person name="Galac M."/>
        </authorList>
    </citation>
    <scope>NUCLEOTIDE SEQUENCE [LARGE SCALE GENOMIC DNA]</scope>
    <source>
        <strain evidence="7 8">EAF2021</strain>
    </source>
</reference>
<feature type="binding site" evidence="3">
    <location>
        <position position="60"/>
    </location>
    <ligand>
        <name>ATP</name>
        <dbReference type="ChEBI" id="CHEBI:30616"/>
    </ligand>
</feature>
<comment type="similarity">
    <text evidence="4">Belongs to the protein kinase superfamily.</text>
</comment>
<protein>
    <recommendedName>
        <fullName evidence="6">Protein kinase domain-containing protein</fullName>
    </recommendedName>
</protein>
<keyword evidence="1 3" id="KW-0547">Nucleotide-binding</keyword>
<sequence>MISGSRHCPFITFIPTPDSADYERKKYRRINNYLLSQKIGSGSYSKVYLGLDGEDKYAVKRISLTDLSRKSSGIMQLEREIRLMETFNHSNILKLHEVLHSISDNYVYLILEYAECGSIGDLINRGYHFPINSIRSIIKQVSSALSYIHSLGFVHQDIKPANILLKSNGKVILGDFGIGHSFMSASTVVGTPAYQAPEAINDNNDYSDGEYDESNDKEEYSEESAKEEECPQLKEEIWALGVSLYQLIFNELPYMGENLYEIVSIIKSTPLTLPHEIDPKVENLLRKMLEVDPEKRISLDEVMNDPFVKDASDFVQENIIDHHSSDSDDESSSLSYKDIMSDKNSDIIQIDALKCGKGYSFAQAALSIQSKLEQINAPYSPTHTYWKNSIRSSSLQELPMTNKPPSPTTNLFRTPSMLTRSTKLVSHSVPFNFSPQQPNFSMSSEE</sequence>
<keyword evidence="4" id="KW-0723">Serine/threonine-protein kinase</keyword>
<feature type="domain" description="Protein kinase" evidence="6">
    <location>
        <begin position="33"/>
        <end position="308"/>
    </location>
</feature>
<dbReference type="InterPro" id="IPR017441">
    <property type="entry name" value="Protein_kinase_ATP_BS"/>
</dbReference>
<comment type="caution">
    <text evidence="7">The sequence shown here is derived from an EMBL/GenBank/DDBJ whole genome shotgun (WGS) entry which is preliminary data.</text>
</comment>
<dbReference type="PROSITE" id="PS00107">
    <property type="entry name" value="PROTEIN_KINASE_ATP"/>
    <property type="match status" value="1"/>
</dbReference>
<organism evidence="7 8">
    <name type="scientific">Tritrichomonas musculus</name>
    <dbReference type="NCBI Taxonomy" id="1915356"/>
    <lineage>
        <taxon>Eukaryota</taxon>
        <taxon>Metamonada</taxon>
        <taxon>Parabasalia</taxon>
        <taxon>Tritrichomonadida</taxon>
        <taxon>Tritrichomonadidae</taxon>
        <taxon>Tritrichomonas</taxon>
    </lineage>
</organism>
<dbReference type="InterPro" id="IPR008271">
    <property type="entry name" value="Ser/Thr_kinase_AS"/>
</dbReference>
<dbReference type="InterPro" id="IPR011009">
    <property type="entry name" value="Kinase-like_dom_sf"/>
</dbReference>
<dbReference type="PANTHER" id="PTHR24348">
    <property type="entry name" value="SERINE/THREONINE-PROTEIN KINASE UNC-51-RELATED"/>
    <property type="match status" value="1"/>
</dbReference>
<keyword evidence="2 3" id="KW-0067">ATP-binding</keyword>
<keyword evidence="4" id="KW-0808">Transferase</keyword>
<evidence type="ECO:0000313" key="7">
    <source>
        <dbReference type="EMBL" id="KAK8896859.1"/>
    </source>
</evidence>
<evidence type="ECO:0000256" key="2">
    <source>
        <dbReference type="ARBA" id="ARBA00022840"/>
    </source>
</evidence>
<evidence type="ECO:0000256" key="3">
    <source>
        <dbReference type="PROSITE-ProRule" id="PRU10141"/>
    </source>
</evidence>
<accession>A0ABR2L0G0</accession>